<evidence type="ECO:0000313" key="3">
    <source>
        <dbReference type="EMBL" id="DAE00678.1"/>
    </source>
</evidence>
<dbReference type="PIRSF" id="PIRSF028111">
    <property type="entry name" value="UCP028111"/>
    <property type="match status" value="1"/>
</dbReference>
<sequence>MRIQEMDKEKVLDKIKKCLALGKSANEHEAAQALKQAQALMRKYEISDADVVLSDIGEQSGGRKMAFKLAQWQWNVANMVADVFGCACYMRGKTMMFYGLGNRAEIAAYAFEVVYRQITAARRNFLKTCRARKPAHRRYLADQFCDGWMCGAWEVVKSFEMPAEEKAVMDAYTKKKHPYMVVAATRDAKTSKLQGSYAQFEAWRSGADAGKNVQLHHAMSGTEEVKQIGA</sequence>
<dbReference type="Pfam" id="PF10979">
    <property type="entry name" value="DUF2786"/>
    <property type="match status" value="1"/>
</dbReference>
<dbReference type="InterPro" id="IPR024498">
    <property type="entry name" value="DUF2786"/>
</dbReference>
<feature type="domain" description="DUF2786" evidence="1">
    <location>
        <begin position="10"/>
        <end position="47"/>
    </location>
</feature>
<name>A0A8S5P0R0_9CAUD</name>
<evidence type="ECO:0008006" key="4">
    <source>
        <dbReference type="Google" id="ProtNLM"/>
    </source>
</evidence>
<proteinExistence type="predicted"/>
<evidence type="ECO:0000259" key="1">
    <source>
        <dbReference type="Pfam" id="PF10979"/>
    </source>
</evidence>
<reference evidence="3" key="1">
    <citation type="journal article" date="2021" name="Proc. Natl. Acad. Sci. U.S.A.">
        <title>A Catalog of Tens of Thousands of Viruses from Human Metagenomes Reveals Hidden Associations with Chronic Diseases.</title>
        <authorList>
            <person name="Tisza M.J."/>
            <person name="Buck C.B."/>
        </authorList>
    </citation>
    <scope>NUCLEOTIDE SEQUENCE</scope>
    <source>
        <strain evidence="3">Ct8Uw4</strain>
    </source>
</reference>
<dbReference type="InterPro" id="IPR016868">
    <property type="entry name" value="Phage_B3_Orf5"/>
</dbReference>
<evidence type="ECO:0000259" key="2">
    <source>
        <dbReference type="Pfam" id="PF23771"/>
    </source>
</evidence>
<feature type="domain" description="DUF7168" evidence="2">
    <location>
        <begin position="50"/>
        <end position="187"/>
    </location>
</feature>
<dbReference type="Pfam" id="PF23771">
    <property type="entry name" value="DUF7168"/>
    <property type="match status" value="1"/>
</dbReference>
<organism evidence="3">
    <name type="scientific">Myoviridae sp. ct8Uw4</name>
    <dbReference type="NCBI Taxonomy" id="2825040"/>
    <lineage>
        <taxon>Viruses</taxon>
        <taxon>Duplodnaviria</taxon>
        <taxon>Heunggongvirae</taxon>
        <taxon>Uroviricota</taxon>
        <taxon>Caudoviricetes</taxon>
    </lineage>
</organism>
<dbReference type="EMBL" id="BK015307">
    <property type="protein sequence ID" value="DAE00678.1"/>
    <property type="molecule type" value="Genomic_DNA"/>
</dbReference>
<protein>
    <recommendedName>
        <fullName evidence="4">DUF2786 domain-containing protein</fullName>
    </recommendedName>
</protein>
<dbReference type="InterPro" id="IPR055592">
    <property type="entry name" value="DUF7168"/>
</dbReference>
<accession>A0A8S5P0R0</accession>